<keyword evidence="2" id="KW-1185">Reference proteome</keyword>
<comment type="caution">
    <text evidence="1">The sequence shown here is derived from an EMBL/GenBank/DDBJ whole genome shotgun (WGS) entry which is preliminary data.</text>
</comment>
<dbReference type="Proteomes" id="UP001155240">
    <property type="component" value="Unassembled WGS sequence"/>
</dbReference>
<dbReference type="Pfam" id="PF13707">
    <property type="entry name" value="RloB"/>
    <property type="match status" value="1"/>
</dbReference>
<dbReference type="AlphaFoldDB" id="A0A9X2DVA6"/>
<gene>
    <name evidence="1" type="ORF">NB037_01935</name>
</gene>
<protein>
    <submittedName>
        <fullName evidence="1">RloB family protein</fullName>
    </submittedName>
</protein>
<name>A0A9X2DVA6_9MICO</name>
<organism evidence="1 2">
    <name type="scientific">Rathayibacter rubneri</name>
    <dbReference type="NCBI Taxonomy" id="2950106"/>
    <lineage>
        <taxon>Bacteria</taxon>
        <taxon>Bacillati</taxon>
        <taxon>Actinomycetota</taxon>
        <taxon>Actinomycetes</taxon>
        <taxon>Micrococcales</taxon>
        <taxon>Microbacteriaceae</taxon>
        <taxon>Rathayibacter</taxon>
    </lineage>
</organism>
<evidence type="ECO:0000313" key="2">
    <source>
        <dbReference type="Proteomes" id="UP001155240"/>
    </source>
</evidence>
<sequence>MRTEPEYLDYVNGRIRAVGVTIEIARSGRDPVSLVNEAIQKKRDESRRARADNDSSNVYDAVWVMFDVDDFASVIPDAIRLAAQNNIQWAISNPCFEIWLLWHQQSHAAFVSTGDIQRRTTGARVTAGANGKAIRHEALDGKYFDARARALFADRLHREADHKFPSDNPSSNVYVLIDSILSGLSKSRPGETIVL</sequence>
<dbReference type="EMBL" id="JAMRYM010000003">
    <property type="protein sequence ID" value="MCM6761168.1"/>
    <property type="molecule type" value="Genomic_DNA"/>
</dbReference>
<proteinExistence type="predicted"/>
<evidence type="ECO:0000313" key="1">
    <source>
        <dbReference type="EMBL" id="MCM6761168.1"/>
    </source>
</evidence>
<reference evidence="1" key="1">
    <citation type="submission" date="2022-06" db="EMBL/GenBank/DDBJ databases">
        <title>Whole genome shotgun sequencing (WGS) of Rathayibacter sp. ZW T2_19, isolated from stored onions (Allium cepa).</title>
        <authorList>
            <person name="Stoll D.A."/>
            <person name="Huch M."/>
        </authorList>
    </citation>
    <scope>NUCLEOTIDE SEQUENCE</scope>
    <source>
        <strain evidence="1">ZW T2_19</strain>
    </source>
</reference>
<accession>A0A9X2DVA6</accession>
<dbReference type="InterPro" id="IPR025591">
    <property type="entry name" value="RloB"/>
</dbReference>